<dbReference type="Pfam" id="PF01104">
    <property type="entry name" value="Bunya_NS-S"/>
    <property type="match status" value="1"/>
</dbReference>
<proteinExistence type="predicted"/>
<evidence type="ECO:0000256" key="1">
    <source>
        <dbReference type="ARBA" id="ARBA00014100"/>
    </source>
</evidence>
<protein>
    <recommendedName>
        <fullName evidence="1">Non-structural protein NS-S</fullName>
    </recommendedName>
</protein>
<evidence type="ECO:0000313" key="2">
    <source>
        <dbReference type="EMBL" id="AKB96253.1"/>
    </source>
</evidence>
<sequence length="105" mass="12141">MSITVLSEVNTESCQLLCLSFQWRNGDRVHLLLTLNRRTRVLSITTGMNSHWRTLESSCCGRMRLNRSFVRVRQRSLILSLALGRSLLLITITRQTHQIQSLMVN</sequence>
<dbReference type="GO" id="GO:0016032">
    <property type="term" value="P:viral process"/>
    <property type="evidence" value="ECO:0007669"/>
    <property type="project" value="InterPro"/>
</dbReference>
<dbReference type="EMBL" id="KM280936">
    <property type="protein sequence ID" value="AKB96253.1"/>
    <property type="molecule type" value="Viral_cRNA"/>
</dbReference>
<name>A0A0H3VFS9_9VIRU</name>
<reference evidence="2" key="1">
    <citation type="journal article" date="2015" name="Emerg. Infect. Dis.">
        <title>Itaya virus, a Novel Orthobunyavirus Associated with Human Febrile Illness, Peru.</title>
        <authorList>
            <person name="Hontz R.D."/>
            <person name="Guevara C."/>
            <person name="Halsey E.S."/>
            <person name="Silvas J."/>
            <person name="Santiago F.W."/>
            <person name="Widen S.G."/>
            <person name="Wood T.G."/>
            <person name="Casanova W."/>
            <person name="Vasilakis N."/>
            <person name="Watts D.M."/>
            <person name="Kochel T.J."/>
            <person name="Ebihara H."/>
            <person name="Aguilar P.V."/>
        </authorList>
    </citation>
    <scope>NUCLEOTIDE SEQUENCE</scope>
    <source>
        <strain evidence="2">TRVL 18462</strain>
    </source>
</reference>
<organism evidence="2">
    <name type="scientific">Nepuyo virus</name>
    <dbReference type="NCBI Taxonomy" id="348009"/>
    <lineage>
        <taxon>Viruses</taxon>
        <taxon>Riboviria</taxon>
        <taxon>Orthornavirae</taxon>
        <taxon>Negarnaviricota</taxon>
        <taxon>Polyploviricotina</taxon>
        <taxon>Bunyaviricetes</taxon>
        <taxon>Elliovirales</taxon>
        <taxon>Peribunyaviridae</taxon>
        <taxon>Orthobunyavirus</taxon>
        <taxon>Orthobunyavirus nepuyoi</taxon>
    </lineage>
</organism>
<dbReference type="InterPro" id="IPR000797">
    <property type="entry name" value="Bunya_NSs"/>
</dbReference>
<accession>A0A0H3VFS9</accession>